<dbReference type="CDD" id="cd14364">
    <property type="entry name" value="CUE_ASCC2"/>
    <property type="match status" value="1"/>
</dbReference>
<accession>A0A0K8U2A0</accession>
<feature type="compositionally biased region" description="Basic residues" evidence="1">
    <location>
        <begin position="778"/>
        <end position="799"/>
    </location>
</feature>
<evidence type="ECO:0000313" key="3">
    <source>
        <dbReference type="EMBL" id="JAI20636.1"/>
    </source>
</evidence>
<dbReference type="PANTHER" id="PTHR21494:SF0">
    <property type="entry name" value="ACTIVATING SIGNAL COINTEGRATOR 1 COMPLEX SUBUNIT 2"/>
    <property type="match status" value="1"/>
</dbReference>
<dbReference type="InterPro" id="IPR009060">
    <property type="entry name" value="UBA-like_sf"/>
</dbReference>
<feature type="domain" description="CUE" evidence="2">
    <location>
        <begin position="513"/>
        <end position="555"/>
    </location>
</feature>
<evidence type="ECO:0000256" key="1">
    <source>
        <dbReference type="SAM" id="MobiDB-lite"/>
    </source>
</evidence>
<dbReference type="AlphaFoldDB" id="A0A0K8U2A0"/>
<evidence type="ECO:0000313" key="4">
    <source>
        <dbReference type="EMBL" id="JAI24110.1"/>
    </source>
</evidence>
<dbReference type="Gene3D" id="1.10.8.10">
    <property type="entry name" value="DNA helicase RuvA subunit, C-terminal domain"/>
    <property type="match status" value="1"/>
</dbReference>
<feature type="compositionally biased region" description="Low complexity" evidence="1">
    <location>
        <begin position="485"/>
        <end position="503"/>
    </location>
</feature>
<dbReference type="GO" id="GO:0006355">
    <property type="term" value="P:regulation of DNA-templated transcription"/>
    <property type="evidence" value="ECO:0007669"/>
    <property type="project" value="TreeGrafter"/>
</dbReference>
<dbReference type="InterPro" id="IPR041800">
    <property type="entry name" value="ASCC2_CUE"/>
</dbReference>
<feature type="region of interest" description="Disordered" evidence="1">
    <location>
        <begin position="468"/>
        <end position="504"/>
    </location>
</feature>
<evidence type="ECO:0000259" key="2">
    <source>
        <dbReference type="PROSITE" id="PS51140"/>
    </source>
</evidence>
<dbReference type="SMART" id="SM00546">
    <property type="entry name" value="CUE"/>
    <property type="match status" value="1"/>
</dbReference>
<dbReference type="EMBL" id="GDHF01031678">
    <property type="protein sequence ID" value="JAI20636.1"/>
    <property type="molecule type" value="Transcribed_RNA"/>
</dbReference>
<feature type="region of interest" description="Disordered" evidence="1">
    <location>
        <begin position="734"/>
        <end position="799"/>
    </location>
</feature>
<dbReference type="OrthoDB" id="5577209at2759"/>
<feature type="region of interest" description="Disordered" evidence="1">
    <location>
        <begin position="676"/>
        <end position="715"/>
    </location>
</feature>
<feature type="compositionally biased region" description="Basic and acidic residues" evidence="1">
    <location>
        <begin position="761"/>
        <end position="777"/>
    </location>
</feature>
<sequence>MHKKYINTFTANVHCHKKKNELKCGNTITDNSCYTNFAIVNFYKAKLYFTYLRFFLLYKMSITINGELSNLEKKSLNQLVFRIPADDGLTPCSMPALHKHWAPRGNFATYISLLTQYGRVKSGVELEEWQYNSNCFYKDMNFLLNCRHHEFWSYMVFQKTALAAVVSFLQRSTPFYLNVWSQIVQQQNIIEIYEQILELVLRIVCRLITNRESDEAWLSVEHQRELIYKNYLISVPMLFDLLMAVGDADPQNTAILRRIFDSLLRIEPNYKQDILAALSFFRTAFRSIQTQAENEGFEGAGGGDLDENAETPYDDVALYALDCAYSLSVLLAVCPEVQALCAEIKLGQSIAQFYDNTIPFLYKNIFLINEAATSLGWLNMARLEYLKAFRSIAYSFVEAAMANPADSMPKAEQLIGLLTECLSEQTFVNDYGRLYPVELDVDILKQTCKNLDGFKSSFILQGYQTESKSTMDKNNTKPNKKTKNSSKLNNKNNETTNKDTNITSSTAVVQERDIDLEVTSVLDVLPHLGTGFVRRILSRYNNSEEAIAAILENNLPPDLVNADQTEVYIPPDPQDKTYQQTGVKHFNVYDGDAYDVMTQDNPKYIIKQGKGMPNAPRDAAQMLDDKSDLAELKSRYQAYTLVSEGESSNDEYNDEYDDSYEALLESETRLVKSKQLKAGLANVEDVSDEESEDDQETVEDKSNLDAQTDRNKRLNFCENPEDIRARYEVRRQAKWGNRNHGGNFDNNSKARDVVGAPKGQGQDKDTLRNRDKKEKNKSSRANHNRKMGAAFKRNKGMMG</sequence>
<dbReference type="GO" id="GO:0043130">
    <property type="term" value="F:ubiquitin binding"/>
    <property type="evidence" value="ECO:0007669"/>
    <property type="project" value="InterPro"/>
</dbReference>
<name>A0A0K8U2A0_BACLA</name>
<dbReference type="InterPro" id="IPR052586">
    <property type="entry name" value="ASCC2"/>
</dbReference>
<dbReference type="PROSITE" id="PS51140">
    <property type="entry name" value="CUE"/>
    <property type="match status" value="1"/>
</dbReference>
<dbReference type="SUPFAM" id="SSF46934">
    <property type="entry name" value="UBA-like"/>
    <property type="match status" value="1"/>
</dbReference>
<feature type="compositionally biased region" description="Basic and acidic residues" evidence="1">
    <location>
        <begin position="698"/>
        <end position="712"/>
    </location>
</feature>
<dbReference type="InterPro" id="IPR003892">
    <property type="entry name" value="CUE"/>
</dbReference>
<proteinExistence type="predicted"/>
<dbReference type="PANTHER" id="PTHR21494">
    <property type="entry name" value="ACTIVATING SIGNAL COINTEGRATOR 1 COMPLEX SUBUNIT 2 ASC-1 COMPLEX SUBUNIT P100"/>
    <property type="match status" value="1"/>
</dbReference>
<protein>
    <submittedName>
        <fullName evidence="3">Activating signal cointegrator 1 complex subunit 2</fullName>
    </submittedName>
</protein>
<feature type="compositionally biased region" description="Acidic residues" evidence="1">
    <location>
        <begin position="685"/>
        <end position="697"/>
    </location>
</feature>
<organism evidence="3">
    <name type="scientific">Bactrocera latifrons</name>
    <name type="common">Malaysian fruit fly</name>
    <name type="synonym">Chaetodacus latifrons</name>
    <dbReference type="NCBI Taxonomy" id="174628"/>
    <lineage>
        <taxon>Eukaryota</taxon>
        <taxon>Metazoa</taxon>
        <taxon>Ecdysozoa</taxon>
        <taxon>Arthropoda</taxon>
        <taxon>Hexapoda</taxon>
        <taxon>Insecta</taxon>
        <taxon>Pterygota</taxon>
        <taxon>Neoptera</taxon>
        <taxon>Endopterygota</taxon>
        <taxon>Diptera</taxon>
        <taxon>Brachycera</taxon>
        <taxon>Muscomorpha</taxon>
        <taxon>Tephritoidea</taxon>
        <taxon>Tephritidae</taxon>
        <taxon>Bactrocera</taxon>
        <taxon>Bactrocera</taxon>
    </lineage>
</organism>
<gene>
    <name evidence="3" type="primary">ASCC2_0</name>
    <name evidence="4" type="synonym">ASCC2_1</name>
    <name evidence="3" type="ORF">c0_g3_i1</name>
    <name evidence="4" type="ORF">c0_g3_i2</name>
</gene>
<dbReference type="EMBL" id="GDHF01028204">
    <property type="protein sequence ID" value="JAI24110.1"/>
    <property type="molecule type" value="Transcribed_RNA"/>
</dbReference>
<reference evidence="3" key="1">
    <citation type="submission" date="2015-06" db="EMBL/GenBank/DDBJ databases">
        <authorList>
            <person name="Hoefler B.C."/>
            <person name="Straight P.D."/>
        </authorList>
    </citation>
    <scope>NUCLEOTIDE SEQUENCE</scope>
</reference>